<organism evidence="2 3">
    <name type="scientific">Actinomadura fibrosa</name>
    <dbReference type="NCBI Taxonomy" id="111802"/>
    <lineage>
        <taxon>Bacteria</taxon>
        <taxon>Bacillati</taxon>
        <taxon>Actinomycetota</taxon>
        <taxon>Actinomycetes</taxon>
        <taxon>Streptosporangiales</taxon>
        <taxon>Thermomonosporaceae</taxon>
        <taxon>Actinomadura</taxon>
    </lineage>
</organism>
<comment type="caution">
    <text evidence="2">The sequence shown here is derived from an EMBL/GenBank/DDBJ whole genome shotgun (WGS) entry which is preliminary data.</text>
</comment>
<dbReference type="EMBL" id="JBHTGP010000003">
    <property type="protein sequence ID" value="MFD0684447.1"/>
    <property type="molecule type" value="Genomic_DNA"/>
</dbReference>
<dbReference type="InterPro" id="IPR011991">
    <property type="entry name" value="ArsR-like_HTH"/>
</dbReference>
<feature type="domain" description="HTH arsR-type" evidence="1">
    <location>
        <begin position="255"/>
        <end position="330"/>
    </location>
</feature>
<proteinExistence type="predicted"/>
<evidence type="ECO:0000313" key="3">
    <source>
        <dbReference type="Proteomes" id="UP001597063"/>
    </source>
</evidence>
<dbReference type="InterPro" id="IPR001845">
    <property type="entry name" value="HTH_ArsR_DNA-bd_dom"/>
</dbReference>
<evidence type="ECO:0000259" key="1">
    <source>
        <dbReference type="SMART" id="SM00418"/>
    </source>
</evidence>
<name>A0ABW2XEN7_9ACTN</name>
<dbReference type="InterPro" id="IPR036388">
    <property type="entry name" value="WH-like_DNA-bd_sf"/>
</dbReference>
<dbReference type="RefSeq" id="WP_131763608.1">
    <property type="nucleotide sequence ID" value="NZ_CAACUY010000364.1"/>
</dbReference>
<evidence type="ECO:0000313" key="2">
    <source>
        <dbReference type="EMBL" id="MFD0684447.1"/>
    </source>
</evidence>
<dbReference type="InterPro" id="IPR036390">
    <property type="entry name" value="WH_DNA-bd_sf"/>
</dbReference>
<reference evidence="3" key="1">
    <citation type="journal article" date="2019" name="Int. J. Syst. Evol. Microbiol.">
        <title>The Global Catalogue of Microorganisms (GCM) 10K type strain sequencing project: providing services to taxonomists for standard genome sequencing and annotation.</title>
        <authorList>
            <consortium name="The Broad Institute Genomics Platform"/>
            <consortium name="The Broad Institute Genome Sequencing Center for Infectious Disease"/>
            <person name="Wu L."/>
            <person name="Ma J."/>
        </authorList>
    </citation>
    <scope>NUCLEOTIDE SEQUENCE [LARGE SCALE GENOMIC DNA]</scope>
    <source>
        <strain evidence="3">JCM 9371</strain>
    </source>
</reference>
<accession>A0ABW2XEN7</accession>
<dbReference type="SMART" id="SM00418">
    <property type="entry name" value="HTH_ARSR"/>
    <property type="match status" value="1"/>
</dbReference>
<dbReference type="Gene3D" id="1.10.10.10">
    <property type="entry name" value="Winged helix-like DNA-binding domain superfamily/Winged helix DNA-binding domain"/>
    <property type="match status" value="1"/>
</dbReference>
<keyword evidence="3" id="KW-1185">Reference proteome</keyword>
<dbReference type="Pfam" id="PF12840">
    <property type="entry name" value="HTH_20"/>
    <property type="match status" value="1"/>
</dbReference>
<sequence length="336" mass="36307">MCADLPGRGGPAATELRVGGSVDVRMALDPYVSTLVLSVDALSRRRGVPEEWRHRITGSLSPRDVLALRPLAARDGSVVPGSVAPLNPRTETPVGDQIERLRAIPGERLLHDLEAAYPAGDLPAHWRPVADRPRDWLHRYAATMGRVWDAVEPLWTKARPLLDRELERIGVASVRGALGTVLAGLHPGGAFEDGVLRIPDPQPARFDLGGRPLVLVPMLSAADALICDFDDPDAAWIAYPLAAAHRLAGEPADPGSLEAMLGPVRAALLRAVERPLTMGELARLARLSPSAVTHHCERLAASGLVRRERRGRETRVRRTERGHAVVALFPAGRASR</sequence>
<protein>
    <submittedName>
        <fullName evidence="2">MarR family transcriptional regulator</fullName>
    </submittedName>
</protein>
<dbReference type="CDD" id="cd00090">
    <property type="entry name" value="HTH_ARSR"/>
    <property type="match status" value="1"/>
</dbReference>
<dbReference type="SUPFAM" id="SSF46785">
    <property type="entry name" value="Winged helix' DNA-binding domain"/>
    <property type="match status" value="1"/>
</dbReference>
<gene>
    <name evidence="2" type="ORF">ACFQZM_08075</name>
</gene>
<dbReference type="Proteomes" id="UP001597063">
    <property type="component" value="Unassembled WGS sequence"/>
</dbReference>